<evidence type="ECO:0000256" key="2">
    <source>
        <dbReference type="ARBA" id="ARBA00022603"/>
    </source>
</evidence>
<evidence type="ECO:0000256" key="3">
    <source>
        <dbReference type="ARBA" id="ARBA00022679"/>
    </source>
</evidence>
<dbReference type="GO" id="GO:0008757">
    <property type="term" value="F:S-adenosylmethionine-dependent methyltransferase activity"/>
    <property type="evidence" value="ECO:0007669"/>
    <property type="project" value="InterPro"/>
</dbReference>
<dbReference type="InterPro" id="IPR013216">
    <property type="entry name" value="Methyltransf_11"/>
</dbReference>
<accession>R4YX65</accession>
<evidence type="ECO:0000313" key="6">
    <source>
        <dbReference type="Proteomes" id="UP000018291"/>
    </source>
</evidence>
<dbReference type="eggNOG" id="COG2226">
    <property type="taxonomic scope" value="Bacteria"/>
</dbReference>
<dbReference type="AlphaFoldDB" id="R4YX65"/>
<evidence type="ECO:0000256" key="1">
    <source>
        <dbReference type="ARBA" id="ARBA00008361"/>
    </source>
</evidence>
<dbReference type="CDD" id="cd02440">
    <property type="entry name" value="AdoMet_MTases"/>
    <property type="match status" value="1"/>
</dbReference>
<dbReference type="Gene3D" id="3.40.50.150">
    <property type="entry name" value="Vaccinia Virus protein VP39"/>
    <property type="match status" value="1"/>
</dbReference>
<proteinExistence type="inferred from homology"/>
<dbReference type="Proteomes" id="UP000018291">
    <property type="component" value="Unassembled WGS sequence"/>
</dbReference>
<name>R4YX65_9ACTN</name>
<keyword evidence="6" id="KW-1185">Reference proteome</keyword>
<dbReference type="InterPro" id="IPR051052">
    <property type="entry name" value="Diverse_substrate_MTase"/>
</dbReference>
<dbReference type="RefSeq" id="WP_012224303.1">
    <property type="nucleotide sequence ID" value="NZ_HG422565.1"/>
</dbReference>
<gene>
    <name evidence="5" type="ORF">BN381_130258</name>
</gene>
<dbReference type="InterPro" id="IPR029063">
    <property type="entry name" value="SAM-dependent_MTases_sf"/>
</dbReference>
<protein>
    <submittedName>
        <fullName evidence="5">Putative Methyltransferase type 11</fullName>
    </submittedName>
</protein>
<reference evidence="5 6" key="1">
    <citation type="journal article" date="2013" name="ISME J.">
        <title>Metabolic model for the filamentous 'Candidatus Microthrix parvicella' based on genomic and metagenomic analyses.</title>
        <authorList>
            <person name="Jon McIlroy S."/>
            <person name="Kristiansen R."/>
            <person name="Albertsen M."/>
            <person name="Michael Karst S."/>
            <person name="Rossetti S."/>
            <person name="Lund Nielsen J."/>
            <person name="Tandoi V."/>
            <person name="James Seviour R."/>
            <person name="Nielsen P.H."/>
        </authorList>
    </citation>
    <scope>NUCLEOTIDE SEQUENCE [LARGE SCALE GENOMIC DNA]</scope>
    <source>
        <strain evidence="5 6">RN1</strain>
    </source>
</reference>
<keyword evidence="3 5" id="KW-0808">Transferase</keyword>
<keyword evidence="2 5" id="KW-0489">Methyltransferase</keyword>
<dbReference type="EMBL" id="CANL01000005">
    <property type="protein sequence ID" value="CCM62700.1"/>
    <property type="molecule type" value="Genomic_DNA"/>
</dbReference>
<dbReference type="OrthoDB" id="9795634at2"/>
<dbReference type="PANTHER" id="PTHR44942">
    <property type="entry name" value="METHYLTRANSF_11 DOMAIN-CONTAINING PROTEIN"/>
    <property type="match status" value="1"/>
</dbReference>
<evidence type="ECO:0000313" key="5">
    <source>
        <dbReference type="EMBL" id="CCM62700.1"/>
    </source>
</evidence>
<dbReference type="SUPFAM" id="SSF53335">
    <property type="entry name" value="S-adenosyl-L-methionine-dependent methyltransferases"/>
    <property type="match status" value="1"/>
</dbReference>
<dbReference type="STRING" id="1229780.BN381_130258"/>
<sequence>MFHAGGASYDLFMGRYSAPLAAEFVDALNPVAGQQVLDVGCGPGALTSALATRLGPAAVAACDPSPGFVDECAKRNPGVEVQVGKAEAIPFTDARFDLAAAQLVLHFVANAPAAADELRRVVRPGGTVAACVWDAEREMDVLRAFWDAVHEVDPDVSDTTRELRFGRPGEIARLFVDADLVDINETTIEVHTTYVDFDEVWTGFQAGIGPAGAHCVALPALQQALLRDRLYEQLGSPPGPITLTAVARSVTAVREVP</sequence>
<comment type="caution">
    <text evidence="5">The sequence shown here is derived from an EMBL/GenBank/DDBJ whole genome shotgun (WGS) entry which is preliminary data.</text>
</comment>
<dbReference type="GO" id="GO:0032259">
    <property type="term" value="P:methylation"/>
    <property type="evidence" value="ECO:0007669"/>
    <property type="project" value="UniProtKB-KW"/>
</dbReference>
<evidence type="ECO:0000259" key="4">
    <source>
        <dbReference type="Pfam" id="PF08241"/>
    </source>
</evidence>
<dbReference type="HOGENOM" id="CLU_037990_2_4_11"/>
<dbReference type="Pfam" id="PF08241">
    <property type="entry name" value="Methyltransf_11"/>
    <property type="match status" value="1"/>
</dbReference>
<comment type="similarity">
    <text evidence="1">Belongs to the methyltransferase superfamily.</text>
</comment>
<organism evidence="5 6">
    <name type="scientific">Candidatus Neomicrothrix parvicella RN1</name>
    <dbReference type="NCBI Taxonomy" id="1229780"/>
    <lineage>
        <taxon>Bacteria</taxon>
        <taxon>Bacillati</taxon>
        <taxon>Actinomycetota</taxon>
        <taxon>Acidimicrobiia</taxon>
        <taxon>Acidimicrobiales</taxon>
        <taxon>Microthrixaceae</taxon>
        <taxon>Candidatus Neomicrothrix</taxon>
    </lineage>
</organism>
<dbReference type="PANTHER" id="PTHR44942:SF4">
    <property type="entry name" value="METHYLTRANSFERASE TYPE 11 DOMAIN-CONTAINING PROTEIN"/>
    <property type="match status" value="1"/>
</dbReference>
<feature type="domain" description="Methyltransferase type 11" evidence="4">
    <location>
        <begin position="37"/>
        <end position="129"/>
    </location>
</feature>